<reference evidence="1" key="1">
    <citation type="submission" date="2023-04" db="EMBL/GenBank/DDBJ databases">
        <title>Ambrosiozyma monospora NBRC 10751.</title>
        <authorList>
            <person name="Ichikawa N."/>
            <person name="Sato H."/>
            <person name="Tonouchi N."/>
        </authorList>
    </citation>
    <scope>NUCLEOTIDE SEQUENCE</scope>
    <source>
        <strain evidence="1">NBRC 10751</strain>
    </source>
</reference>
<keyword evidence="2" id="KW-1185">Reference proteome</keyword>
<proteinExistence type="predicted"/>
<evidence type="ECO:0000313" key="2">
    <source>
        <dbReference type="Proteomes" id="UP001165064"/>
    </source>
</evidence>
<sequence>MRPEVEQELSHVLLTELLAYQFASPVRWIETQDVFLKDFNTERVVEIGPSPTLAGMATRTIKAKYQSYDAALSLQRQVLCYSKDQKEIYYTPDPADLAEPEPEAAPAAASTPAPAAAAAAPVAAAPVAAAPAPSGPAAEVADEPVKASLILHTLVAHKLKKSLADVPMSKAIKDLVGGKSTVQNEILGDLGKEFGATPEKPEDTPLSELAEQFEDTFNGSLGKQTSSLVARLMSAKMPGGFSAGAARKYLQSRWGLPQGRQDSVLLHALTNEPPARLGSEAEAKAFLDAATQKYASSVGLSLSTAAASTGGASAGGAVILET</sequence>
<protein>
    <submittedName>
        <fullName evidence="1">Unnamed protein product</fullName>
    </submittedName>
</protein>
<dbReference type="EMBL" id="BSXS01002426">
    <property type="protein sequence ID" value="GME79059.1"/>
    <property type="molecule type" value="Genomic_DNA"/>
</dbReference>
<organism evidence="1 2">
    <name type="scientific">Ambrosiozyma monospora</name>
    <name type="common">Yeast</name>
    <name type="synonym">Endomycopsis monosporus</name>
    <dbReference type="NCBI Taxonomy" id="43982"/>
    <lineage>
        <taxon>Eukaryota</taxon>
        <taxon>Fungi</taxon>
        <taxon>Dikarya</taxon>
        <taxon>Ascomycota</taxon>
        <taxon>Saccharomycotina</taxon>
        <taxon>Pichiomycetes</taxon>
        <taxon>Pichiales</taxon>
        <taxon>Pichiaceae</taxon>
        <taxon>Ambrosiozyma</taxon>
    </lineage>
</organism>
<gene>
    <name evidence="1" type="ORF">Amon02_000374800</name>
</gene>
<comment type="caution">
    <text evidence="1">The sequence shown here is derived from an EMBL/GenBank/DDBJ whole genome shotgun (WGS) entry which is preliminary data.</text>
</comment>
<dbReference type="Proteomes" id="UP001165064">
    <property type="component" value="Unassembled WGS sequence"/>
</dbReference>
<evidence type="ECO:0000313" key="1">
    <source>
        <dbReference type="EMBL" id="GME79059.1"/>
    </source>
</evidence>
<accession>A0ACB5T188</accession>
<name>A0ACB5T188_AMBMO</name>